<dbReference type="InterPro" id="IPR002487">
    <property type="entry name" value="TF_Kbox"/>
</dbReference>
<feature type="non-terminal residue" evidence="2">
    <location>
        <position position="1"/>
    </location>
</feature>
<reference evidence="2 3" key="1">
    <citation type="submission" date="2024-01" db="EMBL/GenBank/DDBJ databases">
        <authorList>
            <person name="Waweru B."/>
        </authorList>
    </citation>
    <scope>NUCLEOTIDE SEQUENCE [LARGE SCALE GENOMIC DNA]</scope>
</reference>
<dbReference type="AlphaFoldDB" id="A0AAV1RLP2"/>
<dbReference type="PROSITE" id="PS51297">
    <property type="entry name" value="K_BOX"/>
    <property type="match status" value="1"/>
</dbReference>
<organism evidence="2 3">
    <name type="scientific">Dovyalis caffra</name>
    <dbReference type="NCBI Taxonomy" id="77055"/>
    <lineage>
        <taxon>Eukaryota</taxon>
        <taxon>Viridiplantae</taxon>
        <taxon>Streptophyta</taxon>
        <taxon>Embryophyta</taxon>
        <taxon>Tracheophyta</taxon>
        <taxon>Spermatophyta</taxon>
        <taxon>Magnoliopsida</taxon>
        <taxon>eudicotyledons</taxon>
        <taxon>Gunneridae</taxon>
        <taxon>Pentapetalae</taxon>
        <taxon>rosids</taxon>
        <taxon>fabids</taxon>
        <taxon>Malpighiales</taxon>
        <taxon>Salicaceae</taxon>
        <taxon>Flacourtieae</taxon>
        <taxon>Dovyalis</taxon>
    </lineage>
</organism>
<dbReference type="Pfam" id="PF01486">
    <property type="entry name" value="K-box"/>
    <property type="match status" value="1"/>
</dbReference>
<proteinExistence type="predicted"/>
<keyword evidence="3" id="KW-1185">Reference proteome</keyword>
<dbReference type="EMBL" id="CAWUPB010001010">
    <property type="protein sequence ID" value="CAK7337162.1"/>
    <property type="molecule type" value="Genomic_DNA"/>
</dbReference>
<feature type="domain" description="K-box" evidence="1">
    <location>
        <begin position="26"/>
        <end position="114"/>
    </location>
</feature>
<gene>
    <name evidence="2" type="ORF">DCAF_LOCUS12189</name>
</gene>
<dbReference type="GO" id="GO:0005634">
    <property type="term" value="C:nucleus"/>
    <property type="evidence" value="ECO:0007669"/>
    <property type="project" value="InterPro"/>
</dbReference>
<comment type="caution">
    <text evidence="2">The sequence shown here is derived from an EMBL/GenBank/DDBJ whole genome shotgun (WGS) entry which is preliminary data.</text>
</comment>
<evidence type="ECO:0000259" key="1">
    <source>
        <dbReference type="PROSITE" id="PS51297"/>
    </source>
</evidence>
<accession>A0AAV1RLP2</accession>
<evidence type="ECO:0000313" key="2">
    <source>
        <dbReference type="EMBL" id="CAK7337162.1"/>
    </source>
</evidence>
<evidence type="ECO:0000313" key="3">
    <source>
        <dbReference type="Proteomes" id="UP001314170"/>
    </source>
</evidence>
<dbReference type="Proteomes" id="UP001314170">
    <property type="component" value="Unassembled WGS sequence"/>
</dbReference>
<dbReference type="GO" id="GO:0003700">
    <property type="term" value="F:DNA-binding transcription factor activity"/>
    <property type="evidence" value="ECO:0007669"/>
    <property type="project" value="InterPro"/>
</dbReference>
<sequence length="114" mass="13477">IEKTIDRYYKYAKQVHTGRIDVQQYKEQLRYESTNLAKKIEILQNLQRKLQGQDLDSCSPEELNDIGRQLEIGLRNIKARKAHLFKEQIEQLQAKMENSLRICSHPMVQNKPPL</sequence>
<feature type="non-terminal residue" evidence="2">
    <location>
        <position position="114"/>
    </location>
</feature>
<protein>
    <recommendedName>
        <fullName evidence="1">K-box domain-containing protein</fullName>
    </recommendedName>
</protein>
<name>A0AAV1RLP2_9ROSI</name>